<name>A0A9D3P1X1_9TELE</name>
<protein>
    <recommendedName>
        <fullName evidence="7">HMG box domain-containing protein</fullName>
    </recommendedName>
</protein>
<dbReference type="PANTHER" id="PTHR10270:SF327">
    <property type="entry name" value="PROTEIN CBG16280"/>
    <property type="match status" value="1"/>
</dbReference>
<dbReference type="AlphaFoldDB" id="A0A9D3P1X1"/>
<dbReference type="Pfam" id="PF12336">
    <property type="entry name" value="SOXp"/>
    <property type="match status" value="1"/>
</dbReference>
<evidence type="ECO:0000256" key="6">
    <source>
        <dbReference type="PROSITE-ProRule" id="PRU00267"/>
    </source>
</evidence>
<evidence type="ECO:0000259" key="7">
    <source>
        <dbReference type="PROSITE" id="PS50118"/>
    </source>
</evidence>
<gene>
    <name evidence="8" type="ORF">KOW79_005394</name>
</gene>
<keyword evidence="5 6" id="KW-0539">Nucleus</keyword>
<dbReference type="SUPFAM" id="SSF47095">
    <property type="entry name" value="HMG-box"/>
    <property type="match status" value="1"/>
</dbReference>
<dbReference type="GO" id="GO:0000122">
    <property type="term" value="P:negative regulation of transcription by RNA polymerase II"/>
    <property type="evidence" value="ECO:0007669"/>
    <property type="project" value="TreeGrafter"/>
</dbReference>
<reference evidence="8 9" key="1">
    <citation type="submission" date="2021-06" db="EMBL/GenBank/DDBJ databases">
        <title>Chromosome-level genome assembly of the red-tail catfish (Hemibagrus wyckioides).</title>
        <authorList>
            <person name="Shao F."/>
        </authorList>
    </citation>
    <scope>NUCLEOTIDE SEQUENCE [LARGE SCALE GENOMIC DNA]</scope>
    <source>
        <strain evidence="8">EC202008001</strain>
        <tissue evidence="8">Blood</tissue>
    </source>
</reference>
<evidence type="ECO:0000313" key="8">
    <source>
        <dbReference type="EMBL" id="KAG7331425.1"/>
    </source>
</evidence>
<dbReference type="OrthoDB" id="6247875at2759"/>
<dbReference type="CDD" id="cd01388">
    <property type="entry name" value="HMG-box_SoxB"/>
    <property type="match status" value="1"/>
</dbReference>
<keyword evidence="4" id="KW-0804">Transcription</keyword>
<dbReference type="Gene3D" id="1.10.30.10">
    <property type="entry name" value="High mobility group box domain"/>
    <property type="match status" value="1"/>
</dbReference>
<dbReference type="Pfam" id="PF00505">
    <property type="entry name" value="HMG_box"/>
    <property type="match status" value="1"/>
</dbReference>
<evidence type="ECO:0000313" key="9">
    <source>
        <dbReference type="Proteomes" id="UP000824219"/>
    </source>
</evidence>
<dbReference type="GO" id="GO:0005634">
    <property type="term" value="C:nucleus"/>
    <property type="evidence" value="ECO:0007669"/>
    <property type="project" value="UniProtKB-SubCell"/>
</dbReference>
<feature type="domain" description="HMG box" evidence="7">
    <location>
        <begin position="159"/>
        <end position="227"/>
    </location>
</feature>
<evidence type="ECO:0000256" key="3">
    <source>
        <dbReference type="ARBA" id="ARBA00023125"/>
    </source>
</evidence>
<evidence type="ECO:0000256" key="1">
    <source>
        <dbReference type="ARBA" id="ARBA00004123"/>
    </source>
</evidence>
<dbReference type="PROSITE" id="PS50118">
    <property type="entry name" value="HMG_BOX_2"/>
    <property type="match status" value="1"/>
</dbReference>
<dbReference type="GO" id="GO:0007420">
    <property type="term" value="P:brain development"/>
    <property type="evidence" value="ECO:0007669"/>
    <property type="project" value="TreeGrafter"/>
</dbReference>
<keyword evidence="2" id="KW-0805">Transcription regulation</keyword>
<dbReference type="InterPro" id="IPR036910">
    <property type="entry name" value="HMG_box_dom_sf"/>
</dbReference>
<dbReference type="EMBL" id="JAHKSW010000006">
    <property type="protein sequence ID" value="KAG7331425.1"/>
    <property type="molecule type" value="Genomic_DNA"/>
</dbReference>
<dbReference type="PANTHER" id="PTHR10270">
    <property type="entry name" value="SOX TRANSCRIPTION FACTOR"/>
    <property type="match status" value="1"/>
</dbReference>
<feature type="DNA-binding region" description="HMG box" evidence="6">
    <location>
        <begin position="159"/>
        <end position="227"/>
    </location>
</feature>
<evidence type="ECO:0000256" key="2">
    <source>
        <dbReference type="ARBA" id="ARBA00023015"/>
    </source>
</evidence>
<evidence type="ECO:0000256" key="4">
    <source>
        <dbReference type="ARBA" id="ARBA00023163"/>
    </source>
</evidence>
<dbReference type="InterPro" id="IPR022097">
    <property type="entry name" value="SOX_fam"/>
</dbReference>
<proteinExistence type="predicted"/>
<sequence>MHSFRNRRSTLFSESGRNPEELLMNCGTWSFIVGQQLQTLQSVILLLLNLPTPAKTSLFLFPTLEYVVSAPPDSIEDIITPFSDSTGDIIAPPSDIITVSQLHRDVVAPPPDSGDDIIAPTPMRMVFLYLPTQSHALCLGVQRDPVIIAAIMSKTSDHVKRPMNAFMVWSRAQRRQMAQENPKMHNSEISKRLGAEWKLLTDSEKRPFIDEAKRLRALHMKEHPDYKYRPRRKPKTLAKKEKFALALPYGVHAEADALKPTAESLVRTSDRARILFAPSICANPYSFLDFGSKMADFSPPPPPPPPLPPAMPSFPYPSSLGFPPFSGVHAHTSAHNPAFLMPCSCSAWPSSSSSSSSSTSSSSSSSFSTPLAYILLPGVGKAPIEPYHAYATAL</sequence>
<accession>A0A9D3P1X1</accession>
<evidence type="ECO:0000256" key="5">
    <source>
        <dbReference type="ARBA" id="ARBA00023242"/>
    </source>
</evidence>
<dbReference type="Proteomes" id="UP000824219">
    <property type="component" value="Linkage Group LG06"/>
</dbReference>
<keyword evidence="9" id="KW-1185">Reference proteome</keyword>
<dbReference type="GO" id="GO:0030182">
    <property type="term" value="P:neuron differentiation"/>
    <property type="evidence" value="ECO:0007669"/>
    <property type="project" value="TreeGrafter"/>
</dbReference>
<dbReference type="FunFam" id="1.10.30.10:FF:000002">
    <property type="entry name" value="transcription factor Sox-2"/>
    <property type="match status" value="1"/>
</dbReference>
<dbReference type="SMART" id="SM00398">
    <property type="entry name" value="HMG"/>
    <property type="match status" value="1"/>
</dbReference>
<comment type="caution">
    <text evidence="8">The sequence shown here is derived from an EMBL/GenBank/DDBJ whole genome shotgun (WGS) entry which is preliminary data.</text>
</comment>
<comment type="subcellular location">
    <subcellularLocation>
        <location evidence="1">Nucleus</location>
    </subcellularLocation>
</comment>
<dbReference type="InterPro" id="IPR050140">
    <property type="entry name" value="SRY-related_HMG-box_TF-like"/>
</dbReference>
<organism evidence="8 9">
    <name type="scientific">Hemibagrus wyckioides</name>
    <dbReference type="NCBI Taxonomy" id="337641"/>
    <lineage>
        <taxon>Eukaryota</taxon>
        <taxon>Metazoa</taxon>
        <taxon>Chordata</taxon>
        <taxon>Craniata</taxon>
        <taxon>Vertebrata</taxon>
        <taxon>Euteleostomi</taxon>
        <taxon>Actinopterygii</taxon>
        <taxon>Neopterygii</taxon>
        <taxon>Teleostei</taxon>
        <taxon>Ostariophysi</taxon>
        <taxon>Siluriformes</taxon>
        <taxon>Bagridae</taxon>
        <taxon>Hemibagrus</taxon>
    </lineage>
</organism>
<dbReference type="GO" id="GO:0000978">
    <property type="term" value="F:RNA polymerase II cis-regulatory region sequence-specific DNA binding"/>
    <property type="evidence" value="ECO:0007669"/>
    <property type="project" value="TreeGrafter"/>
</dbReference>
<dbReference type="GO" id="GO:0001228">
    <property type="term" value="F:DNA-binding transcription activator activity, RNA polymerase II-specific"/>
    <property type="evidence" value="ECO:0007669"/>
    <property type="project" value="TreeGrafter"/>
</dbReference>
<keyword evidence="3 6" id="KW-0238">DNA-binding</keyword>
<dbReference type="InterPro" id="IPR009071">
    <property type="entry name" value="HMG_box_dom"/>
</dbReference>